<gene>
    <name evidence="1" type="ORF">FRUB_07611</name>
</gene>
<name>A0A225DAA2_9BACT</name>
<accession>A0A225DAA2</accession>
<dbReference type="Proteomes" id="UP000214646">
    <property type="component" value="Unassembled WGS sequence"/>
</dbReference>
<keyword evidence="2" id="KW-1185">Reference proteome</keyword>
<proteinExistence type="predicted"/>
<protein>
    <submittedName>
        <fullName evidence="1">Uncharacterized protein</fullName>
    </submittedName>
</protein>
<reference evidence="2" key="1">
    <citation type="submission" date="2017-06" db="EMBL/GenBank/DDBJ databases">
        <title>Genome analysis of Fimbriiglobus ruber SP5, the first member of the order Planctomycetales with confirmed chitinolytic capability.</title>
        <authorList>
            <person name="Ravin N.V."/>
            <person name="Rakitin A.L."/>
            <person name="Ivanova A.A."/>
            <person name="Beletsky A.V."/>
            <person name="Kulichevskaya I.S."/>
            <person name="Mardanov A.V."/>
            <person name="Dedysh S.N."/>
        </authorList>
    </citation>
    <scope>NUCLEOTIDE SEQUENCE [LARGE SCALE GENOMIC DNA]</scope>
    <source>
        <strain evidence="2">SP5</strain>
    </source>
</reference>
<organism evidence="1 2">
    <name type="scientific">Fimbriiglobus ruber</name>
    <dbReference type="NCBI Taxonomy" id="1908690"/>
    <lineage>
        <taxon>Bacteria</taxon>
        <taxon>Pseudomonadati</taxon>
        <taxon>Planctomycetota</taxon>
        <taxon>Planctomycetia</taxon>
        <taxon>Gemmatales</taxon>
        <taxon>Gemmataceae</taxon>
        <taxon>Fimbriiglobus</taxon>
    </lineage>
</organism>
<comment type="caution">
    <text evidence="1">The sequence shown here is derived from an EMBL/GenBank/DDBJ whole genome shotgun (WGS) entry which is preliminary data.</text>
</comment>
<dbReference type="EMBL" id="NIDE01000014">
    <property type="protein sequence ID" value="OWK38491.1"/>
    <property type="molecule type" value="Genomic_DNA"/>
</dbReference>
<evidence type="ECO:0000313" key="2">
    <source>
        <dbReference type="Proteomes" id="UP000214646"/>
    </source>
</evidence>
<sequence length="448" mass="51383">MIRGESGHDLTPQESKLLDKAARHSLKRGLVKATSMLEEFHRPVSPERQVRRTLELFRRTEPWTAAECADPERVQAFIQELCPLIRKKFGESDFKHHRLNDEQRTAQGLDLSRRRYNKLFRLLGRLETKLSTYVREMQKYDFTRVGKSRLATRLSWAEFAKDSATAAFVAYFAARCNLRSVFTNTPQQRPYDEIADMLFQRLERRPDRTNWWAVAHVFPDPRVLARLNDAQKGELLGRWLVLLWDIAGMLRDVWQRSTIRRDTMIVQRGNDSSTWNNTANAWNRAREAWIALLQSMGMEAELDALCFGKVLRLMAADVAYWHQLSGGGLDPNTFVWNDLPLPWEVLAGDASCTRQQVEESCHRHGVDPIKGGWVAPPPERRVEKFTPTPELVHGVAVADPALAKVLRRAGWFSGRILHQPDEVPDAVTVRRNEHGFATGVDQGNIESS</sequence>
<dbReference type="RefSeq" id="WP_193619480.1">
    <property type="nucleotide sequence ID" value="NZ_NIDE01000014.1"/>
</dbReference>
<dbReference type="AlphaFoldDB" id="A0A225DAA2"/>
<evidence type="ECO:0000313" key="1">
    <source>
        <dbReference type="EMBL" id="OWK38491.1"/>
    </source>
</evidence>